<gene>
    <name evidence="20" type="ORF">CYNAS_LOCUS18243</name>
</gene>
<feature type="domain" description="Fibronectin type-III" evidence="19">
    <location>
        <begin position="635"/>
        <end position="751"/>
    </location>
</feature>
<dbReference type="SUPFAM" id="SSF49265">
    <property type="entry name" value="Fibronectin type III"/>
    <property type="match status" value="2"/>
</dbReference>
<dbReference type="PROSITE" id="PS50835">
    <property type="entry name" value="IG_LIKE"/>
    <property type="match status" value="3"/>
</dbReference>
<feature type="domain" description="Ig-like" evidence="18">
    <location>
        <begin position="39"/>
        <end position="130"/>
    </location>
</feature>
<evidence type="ECO:0000256" key="6">
    <source>
        <dbReference type="ARBA" id="ARBA00022737"/>
    </source>
</evidence>
<evidence type="ECO:0000256" key="10">
    <source>
        <dbReference type="ARBA" id="ARBA00023136"/>
    </source>
</evidence>
<evidence type="ECO:0000256" key="16">
    <source>
        <dbReference type="SAM" id="MobiDB-lite"/>
    </source>
</evidence>
<comment type="caution">
    <text evidence="20">The sequence shown here is derived from an EMBL/GenBank/DDBJ whole genome shotgun (WGS) entry which is preliminary data.</text>
</comment>
<evidence type="ECO:0000259" key="18">
    <source>
        <dbReference type="PROSITE" id="PS50835"/>
    </source>
</evidence>
<keyword evidence="5 17" id="KW-0732">Signal</keyword>
<comment type="catalytic activity">
    <reaction evidence="15">
        <text>O-phospho-L-tyrosyl-[protein] + H2O = L-tyrosyl-[protein] + phosphate</text>
        <dbReference type="Rhea" id="RHEA:10684"/>
        <dbReference type="Rhea" id="RHEA-COMP:10136"/>
        <dbReference type="Rhea" id="RHEA-COMP:20101"/>
        <dbReference type="ChEBI" id="CHEBI:15377"/>
        <dbReference type="ChEBI" id="CHEBI:43474"/>
        <dbReference type="ChEBI" id="CHEBI:46858"/>
        <dbReference type="ChEBI" id="CHEBI:61978"/>
        <dbReference type="EC" id="3.1.3.48"/>
    </reaction>
</comment>
<dbReference type="InterPro" id="IPR036179">
    <property type="entry name" value="Ig-like_dom_sf"/>
</dbReference>
<keyword evidence="10" id="KW-0472">Membrane</keyword>
<feature type="domain" description="Ig-like" evidence="18">
    <location>
        <begin position="240"/>
        <end position="325"/>
    </location>
</feature>
<dbReference type="Pfam" id="PF13927">
    <property type="entry name" value="Ig_3"/>
    <property type="match status" value="2"/>
</dbReference>
<dbReference type="InterPro" id="IPR003598">
    <property type="entry name" value="Ig_sub2"/>
</dbReference>
<dbReference type="CDD" id="cd00063">
    <property type="entry name" value="FN3"/>
    <property type="match status" value="4"/>
</dbReference>
<organism evidence="20 21">
    <name type="scientific">Cylicocyclus nassatus</name>
    <name type="common">Nematode worm</name>
    <dbReference type="NCBI Taxonomy" id="53992"/>
    <lineage>
        <taxon>Eukaryota</taxon>
        <taxon>Metazoa</taxon>
        <taxon>Ecdysozoa</taxon>
        <taxon>Nematoda</taxon>
        <taxon>Chromadorea</taxon>
        <taxon>Rhabditida</taxon>
        <taxon>Rhabditina</taxon>
        <taxon>Rhabditomorpha</taxon>
        <taxon>Strongyloidea</taxon>
        <taxon>Strongylidae</taxon>
        <taxon>Cylicocyclus</taxon>
    </lineage>
</organism>
<evidence type="ECO:0000256" key="5">
    <source>
        <dbReference type="ARBA" id="ARBA00022729"/>
    </source>
</evidence>
<dbReference type="Proteomes" id="UP001176961">
    <property type="component" value="Unassembled WGS sequence"/>
</dbReference>
<dbReference type="GO" id="GO:0004725">
    <property type="term" value="F:protein tyrosine phosphatase activity"/>
    <property type="evidence" value="ECO:0007669"/>
    <property type="project" value="UniProtKB-EC"/>
</dbReference>
<evidence type="ECO:0000256" key="7">
    <source>
        <dbReference type="ARBA" id="ARBA00022801"/>
    </source>
</evidence>
<feature type="region of interest" description="Disordered" evidence="16">
    <location>
        <begin position="424"/>
        <end position="449"/>
    </location>
</feature>
<dbReference type="EC" id="3.1.3.48" evidence="3"/>
<dbReference type="PRINTS" id="PR00014">
    <property type="entry name" value="FNTYPEIII"/>
</dbReference>
<dbReference type="InterPro" id="IPR003961">
    <property type="entry name" value="FN3_dom"/>
</dbReference>
<keyword evidence="4" id="KW-0812">Transmembrane</keyword>
<dbReference type="SMART" id="SM00409">
    <property type="entry name" value="IG"/>
    <property type="match status" value="3"/>
</dbReference>
<evidence type="ECO:0000256" key="9">
    <source>
        <dbReference type="ARBA" id="ARBA00022989"/>
    </source>
</evidence>
<keyword evidence="9" id="KW-1133">Transmembrane helix</keyword>
<dbReference type="GO" id="GO:0016020">
    <property type="term" value="C:membrane"/>
    <property type="evidence" value="ECO:0007669"/>
    <property type="project" value="UniProtKB-SubCell"/>
</dbReference>
<evidence type="ECO:0000259" key="19">
    <source>
        <dbReference type="PROSITE" id="PS50853"/>
    </source>
</evidence>
<evidence type="ECO:0000256" key="14">
    <source>
        <dbReference type="ARBA" id="ARBA00023319"/>
    </source>
</evidence>
<dbReference type="EMBL" id="CATQJL010000316">
    <property type="protein sequence ID" value="CAJ0606260.1"/>
    <property type="molecule type" value="Genomic_DNA"/>
</dbReference>
<dbReference type="SUPFAM" id="SSF48726">
    <property type="entry name" value="Immunoglobulin"/>
    <property type="match status" value="3"/>
</dbReference>
<feature type="domain" description="Ig-like" evidence="18">
    <location>
        <begin position="142"/>
        <end position="220"/>
    </location>
</feature>
<evidence type="ECO:0000256" key="15">
    <source>
        <dbReference type="ARBA" id="ARBA00051722"/>
    </source>
</evidence>
<dbReference type="Pfam" id="PF07679">
    <property type="entry name" value="I-set"/>
    <property type="match status" value="1"/>
</dbReference>
<dbReference type="InterPro" id="IPR007110">
    <property type="entry name" value="Ig-like_dom"/>
</dbReference>
<dbReference type="InterPro" id="IPR003599">
    <property type="entry name" value="Ig_sub"/>
</dbReference>
<comment type="subcellular location">
    <subcellularLocation>
        <location evidence="1">Membrane</location>
        <topology evidence="1">Single-pass membrane protein</topology>
    </subcellularLocation>
</comment>
<evidence type="ECO:0000256" key="12">
    <source>
        <dbReference type="ARBA" id="ARBA00023170"/>
    </source>
</evidence>
<comment type="similarity">
    <text evidence="2">Belongs to the protein-tyrosine phosphatase family. Receptor class 2A subfamily.</text>
</comment>
<evidence type="ECO:0000313" key="21">
    <source>
        <dbReference type="Proteomes" id="UP001176961"/>
    </source>
</evidence>
<evidence type="ECO:0000256" key="2">
    <source>
        <dbReference type="ARBA" id="ARBA00010504"/>
    </source>
</evidence>
<dbReference type="FunFam" id="2.60.40.10:FF:000032">
    <property type="entry name" value="palladin isoform X1"/>
    <property type="match status" value="1"/>
</dbReference>
<evidence type="ECO:0000256" key="17">
    <source>
        <dbReference type="SAM" id="SignalP"/>
    </source>
</evidence>
<evidence type="ECO:0000256" key="1">
    <source>
        <dbReference type="ARBA" id="ARBA00004167"/>
    </source>
</evidence>
<keyword evidence="8" id="KW-0904">Protein phosphatase</keyword>
<dbReference type="SMART" id="SM00408">
    <property type="entry name" value="IGc2"/>
    <property type="match status" value="3"/>
</dbReference>
<evidence type="ECO:0000256" key="11">
    <source>
        <dbReference type="ARBA" id="ARBA00023157"/>
    </source>
</evidence>
<dbReference type="InterPro" id="IPR036116">
    <property type="entry name" value="FN3_sf"/>
</dbReference>
<dbReference type="AlphaFoldDB" id="A0AA36MDA4"/>
<evidence type="ECO:0000256" key="13">
    <source>
        <dbReference type="ARBA" id="ARBA00023180"/>
    </source>
</evidence>
<dbReference type="Gene3D" id="2.60.40.10">
    <property type="entry name" value="Immunoglobulins"/>
    <property type="match status" value="7"/>
</dbReference>
<keyword evidence="6" id="KW-0677">Repeat</keyword>
<keyword evidence="12" id="KW-0675">Receptor</keyword>
<feature type="domain" description="Fibronectin type-III" evidence="19">
    <location>
        <begin position="441"/>
        <end position="537"/>
    </location>
</feature>
<evidence type="ECO:0000256" key="4">
    <source>
        <dbReference type="ARBA" id="ARBA00022692"/>
    </source>
</evidence>
<keyword evidence="14" id="KW-0393">Immunoglobulin domain</keyword>
<evidence type="ECO:0000256" key="8">
    <source>
        <dbReference type="ARBA" id="ARBA00022912"/>
    </source>
</evidence>
<dbReference type="SMART" id="SM00060">
    <property type="entry name" value="FN3"/>
    <property type="match status" value="4"/>
</dbReference>
<feature type="domain" description="Fibronectin type-III" evidence="19">
    <location>
        <begin position="541"/>
        <end position="630"/>
    </location>
</feature>
<dbReference type="PANTHER" id="PTHR13817">
    <property type="entry name" value="TITIN"/>
    <property type="match status" value="1"/>
</dbReference>
<dbReference type="InterPro" id="IPR050964">
    <property type="entry name" value="Striated_Muscle_Regulatory"/>
</dbReference>
<keyword evidence="13" id="KW-0325">Glycoprotein</keyword>
<keyword evidence="21" id="KW-1185">Reference proteome</keyword>
<dbReference type="InterPro" id="IPR013783">
    <property type="entry name" value="Ig-like_fold"/>
</dbReference>
<dbReference type="Pfam" id="PF00041">
    <property type="entry name" value="fn3"/>
    <property type="match status" value="4"/>
</dbReference>
<accession>A0AA36MDA4</accession>
<sequence length="796" mass="87383">MKRRRYQFVVLSLQLAVAIRFALALDDSYQSYIQALAYPARLVVRPDSSTVASDSRISFFCRADGNPLPNVVWKINGKSLSDSRFVVKSLPTGLSTLRIDPVLSSDNQTTVSCSADNGVANPVVADAVITVLNKDALPSGFPVVDAHPTLKSVEQGRTAHVTCRVRGDPRPKVLWLRDLVPIDIRAEGRYSVSTMGNPGALMIQQAREEDQGKYECVARNDLGVVHSKAAHLYVKVRRVPPYFSFKLEKVYRVGAGGSVNLTCVAVGFPMPRVFWKKSDDVMLNDPATAPIGKNVLTLTNVEQSENFTCVAVSKLGNIEATTLVEVKPLPPPPRHFRVSSVTSDTVTLTWEPPTLVEPAVEYVIKYRQKSHPRAGAYSTGYADSNALKNWKVDISKSSTTIPKLEPFQLYEFVIATVGDFGEGPGSIPKEAQTAEAAPGSPPTKVQARSLSRDSVLVKWSPSERPNGMITGYRIFYTNNDRTAPIDQWEMHETKSDELMATLYGLETDKRYHVKVQARNGKGTSPMSNVVAVLTKHGIPGQPVSLTAKPLDSRRIQLSWEKPLFSLPVTGYVIWYNGTGGEKELTLTSPHEKHTIMGLVPDTTYTFRIAATSARGTGEFCDPVEAKTLQSIPTGSPLLLNVTATSSSSLHVIWSPPESAHKIVQYRIQYRVVNTENFTAAVSSSYEDDADDDAITTKPPVVYNVLVNASDVTSANVTALKPFTVYEITVAAVTAFGYGPDSGPLRRRTLEDGEILKHLSNFLIFQQMMRMFSLVSGCRVVMKLQICSYHYTAGSVK</sequence>
<dbReference type="PANTHER" id="PTHR13817:SF166">
    <property type="entry name" value="NEURONAL IGCAM-RELATED"/>
    <property type="match status" value="1"/>
</dbReference>
<feature type="domain" description="Fibronectin type-III" evidence="19">
    <location>
        <begin position="332"/>
        <end position="436"/>
    </location>
</feature>
<evidence type="ECO:0000313" key="20">
    <source>
        <dbReference type="EMBL" id="CAJ0606260.1"/>
    </source>
</evidence>
<feature type="signal peptide" evidence="17">
    <location>
        <begin position="1"/>
        <end position="24"/>
    </location>
</feature>
<keyword evidence="7" id="KW-0378">Hydrolase</keyword>
<proteinExistence type="inferred from homology"/>
<dbReference type="FunFam" id="2.60.40.10:FF:000036">
    <property type="entry name" value="receptor-type tyrosine-protein phosphatase delta isoform X1"/>
    <property type="match status" value="1"/>
</dbReference>
<dbReference type="PROSITE" id="PS50853">
    <property type="entry name" value="FN3"/>
    <property type="match status" value="4"/>
</dbReference>
<protein>
    <recommendedName>
        <fullName evidence="3">protein-tyrosine-phosphatase</fullName>
        <ecNumber evidence="3">3.1.3.48</ecNumber>
    </recommendedName>
</protein>
<reference evidence="20" key="1">
    <citation type="submission" date="2023-07" db="EMBL/GenBank/DDBJ databases">
        <authorList>
            <consortium name="CYATHOMIX"/>
        </authorList>
    </citation>
    <scope>NUCLEOTIDE SEQUENCE</scope>
    <source>
        <strain evidence="20">N/A</strain>
    </source>
</reference>
<dbReference type="FunFam" id="2.60.40.10:FF:000010">
    <property type="entry name" value="receptor-type tyrosine-protein phosphatase delta isoform X1"/>
    <property type="match status" value="1"/>
</dbReference>
<feature type="chain" id="PRO_5041325824" description="protein-tyrosine-phosphatase" evidence="17">
    <location>
        <begin position="25"/>
        <end position="796"/>
    </location>
</feature>
<keyword evidence="11" id="KW-1015">Disulfide bond</keyword>
<name>A0AA36MDA4_CYLNA</name>
<dbReference type="InterPro" id="IPR013098">
    <property type="entry name" value="Ig_I-set"/>
</dbReference>
<evidence type="ECO:0000256" key="3">
    <source>
        <dbReference type="ARBA" id="ARBA00013064"/>
    </source>
</evidence>